<dbReference type="PANTHER" id="PTHR37422:SF21">
    <property type="entry name" value="EXOQ-LIKE PROTEIN"/>
    <property type="match status" value="1"/>
</dbReference>
<evidence type="ECO:0000313" key="8">
    <source>
        <dbReference type="Proteomes" id="UP000068164"/>
    </source>
</evidence>
<dbReference type="InterPro" id="IPR051533">
    <property type="entry name" value="WaaL-like"/>
</dbReference>
<feature type="transmembrane region" description="Helical" evidence="5">
    <location>
        <begin position="12"/>
        <end position="32"/>
    </location>
</feature>
<protein>
    <submittedName>
        <fullName evidence="7">Polymerase</fullName>
    </submittedName>
</protein>
<keyword evidence="4 5" id="KW-0472">Membrane</keyword>
<dbReference type="PANTHER" id="PTHR37422">
    <property type="entry name" value="TEICHURONIC ACID BIOSYNTHESIS PROTEIN TUAE"/>
    <property type="match status" value="1"/>
</dbReference>
<evidence type="ECO:0000256" key="3">
    <source>
        <dbReference type="ARBA" id="ARBA00022989"/>
    </source>
</evidence>
<comment type="caution">
    <text evidence="7">The sequence shown here is derived from an EMBL/GenBank/DDBJ whole genome shotgun (WGS) entry which is preliminary data.</text>
</comment>
<feature type="transmembrane region" description="Helical" evidence="5">
    <location>
        <begin position="247"/>
        <end position="269"/>
    </location>
</feature>
<dbReference type="EMBL" id="LNCD01000033">
    <property type="protein sequence ID" value="KWV56844.1"/>
    <property type="molecule type" value="Genomic_DNA"/>
</dbReference>
<name>A0A109JXE4_9HYPH</name>
<proteinExistence type="predicted"/>
<evidence type="ECO:0000256" key="4">
    <source>
        <dbReference type="ARBA" id="ARBA00023136"/>
    </source>
</evidence>
<reference evidence="7 8" key="1">
    <citation type="submission" date="2015-11" db="EMBL/GenBank/DDBJ databases">
        <title>Draft Genome Sequence of the Strain BR 10423 (Rhizobium sp.) isolated from nodules of Mimosa pudica.</title>
        <authorList>
            <person name="Barauna A.C."/>
            <person name="Zilli J.E."/>
            <person name="Simoes-Araujo J.L."/>
            <person name="Reis V.M."/>
            <person name="James E.K."/>
            <person name="Reis F.B.Jr."/>
            <person name="Rouws L.F."/>
            <person name="Passos S.R."/>
            <person name="Gois S.R."/>
        </authorList>
    </citation>
    <scope>NUCLEOTIDE SEQUENCE [LARGE SCALE GENOMIC DNA]</scope>
    <source>
        <strain evidence="7 8">BR10423</strain>
    </source>
</reference>
<dbReference type="GO" id="GO:0016020">
    <property type="term" value="C:membrane"/>
    <property type="evidence" value="ECO:0007669"/>
    <property type="project" value="UniProtKB-SubCell"/>
</dbReference>
<evidence type="ECO:0000256" key="2">
    <source>
        <dbReference type="ARBA" id="ARBA00022692"/>
    </source>
</evidence>
<evidence type="ECO:0000313" key="7">
    <source>
        <dbReference type="EMBL" id="KWV56844.1"/>
    </source>
</evidence>
<dbReference type="OrthoDB" id="4391260at2"/>
<feature type="transmembrane region" description="Helical" evidence="5">
    <location>
        <begin position="381"/>
        <end position="400"/>
    </location>
</feature>
<sequence>MADRGKSVAAGKGSTFAGFLFLAVFGYFWIGLSPFPDPNATSLSTPYGSTSNVFNQLIVIAMSAVVLGTVLQNPARHLLLRPYGLLMGLLVWLLFTGLFAGDPSAAFRRLVFAILVCLCANAMLFIPRNGEQFARLMCLGLTFTIGLSYFGVLLLPHLAIHQASDALEQSLAGDWRGHFGHKNVAAAAMVYAVFFGLYARRSGHARLGFLITLSAGFFVLHAGGKTSAAMLPAILLLAWILERWTKLGVVMLLGGLVGLNLILLTAAVSPSFSSLLASAGIDPTFTDRGSIWRLALSAIAERPIIGYGFQSFWQTDALFNSGQAMTTWAVTAANSHNGYVEQLINGGIPALVMTFIWLVVLPVGYARRALAGSNDIALTRLFLRIWLFSLFLACLESPFFGNSGPIWFTMLIAVFGLRLQANAGLVVKEADAPGSRVTPVPAPRIDATVLRRPVNLILSRRL</sequence>
<gene>
    <name evidence="7" type="ORF">AS026_32015</name>
</gene>
<feature type="transmembrane region" description="Helical" evidence="5">
    <location>
        <begin position="138"/>
        <end position="159"/>
    </location>
</feature>
<evidence type="ECO:0000256" key="5">
    <source>
        <dbReference type="SAM" id="Phobius"/>
    </source>
</evidence>
<keyword evidence="3 5" id="KW-1133">Transmembrane helix</keyword>
<keyword evidence="8" id="KW-1185">Reference proteome</keyword>
<feature type="transmembrane region" description="Helical" evidence="5">
    <location>
        <begin position="83"/>
        <end position="100"/>
    </location>
</feature>
<dbReference type="Proteomes" id="UP000068164">
    <property type="component" value="Unassembled WGS sequence"/>
</dbReference>
<feature type="transmembrane region" description="Helical" evidence="5">
    <location>
        <begin position="52"/>
        <end position="71"/>
    </location>
</feature>
<dbReference type="RefSeq" id="WP_062368947.1">
    <property type="nucleotide sequence ID" value="NZ_LNCD01000033.1"/>
</dbReference>
<evidence type="ECO:0000259" key="6">
    <source>
        <dbReference type="Pfam" id="PF04932"/>
    </source>
</evidence>
<feature type="transmembrane region" description="Helical" evidence="5">
    <location>
        <begin position="106"/>
        <end position="126"/>
    </location>
</feature>
<feature type="transmembrane region" description="Helical" evidence="5">
    <location>
        <begin position="343"/>
        <end position="361"/>
    </location>
</feature>
<comment type="subcellular location">
    <subcellularLocation>
        <location evidence="1">Membrane</location>
        <topology evidence="1">Multi-pass membrane protein</topology>
    </subcellularLocation>
</comment>
<dbReference type="InterPro" id="IPR007016">
    <property type="entry name" value="O-antigen_ligase-rel_domated"/>
</dbReference>
<dbReference type="AlphaFoldDB" id="A0A109JXE4"/>
<feature type="domain" description="O-antigen ligase-related" evidence="6">
    <location>
        <begin position="211"/>
        <end position="354"/>
    </location>
</feature>
<accession>A0A109JXE4</accession>
<organism evidence="7 8">
    <name type="scientific">Rhizobium altiplani</name>
    <dbReference type="NCBI Taxonomy" id="1864509"/>
    <lineage>
        <taxon>Bacteria</taxon>
        <taxon>Pseudomonadati</taxon>
        <taxon>Pseudomonadota</taxon>
        <taxon>Alphaproteobacteria</taxon>
        <taxon>Hyphomicrobiales</taxon>
        <taxon>Rhizobiaceae</taxon>
        <taxon>Rhizobium/Agrobacterium group</taxon>
        <taxon>Rhizobium</taxon>
    </lineage>
</organism>
<dbReference type="Pfam" id="PF04932">
    <property type="entry name" value="Wzy_C"/>
    <property type="match status" value="1"/>
</dbReference>
<evidence type="ECO:0000256" key="1">
    <source>
        <dbReference type="ARBA" id="ARBA00004141"/>
    </source>
</evidence>
<feature type="transmembrane region" description="Helical" evidence="5">
    <location>
        <begin position="210"/>
        <end position="241"/>
    </location>
</feature>
<keyword evidence="2 5" id="KW-0812">Transmembrane</keyword>